<feature type="compositionally biased region" description="Low complexity" evidence="1">
    <location>
        <begin position="174"/>
        <end position="185"/>
    </location>
</feature>
<name>A0ABW1FZV3_9ACTN</name>
<reference evidence="3" key="1">
    <citation type="journal article" date="2019" name="Int. J. Syst. Evol. Microbiol.">
        <title>The Global Catalogue of Microorganisms (GCM) 10K type strain sequencing project: providing services to taxonomists for standard genome sequencing and annotation.</title>
        <authorList>
            <consortium name="The Broad Institute Genomics Platform"/>
            <consortium name="The Broad Institute Genome Sequencing Center for Infectious Disease"/>
            <person name="Wu L."/>
            <person name="Ma J."/>
        </authorList>
    </citation>
    <scope>NUCLEOTIDE SEQUENCE [LARGE SCALE GENOMIC DNA]</scope>
    <source>
        <strain evidence="3">JCM 4816</strain>
    </source>
</reference>
<protein>
    <submittedName>
        <fullName evidence="2">DUF5666 domain-containing protein</fullName>
    </submittedName>
</protein>
<accession>A0ABW1FZV3</accession>
<comment type="caution">
    <text evidence="2">The sequence shown here is derived from an EMBL/GenBank/DDBJ whole genome shotgun (WGS) entry which is preliminary data.</text>
</comment>
<sequence length="185" mass="17828">MSDRQGGGEMELVQDPEEILARAPEGAEDIADELAAPPRRKLPWLTLVLAAGVIAAGGFIGGVEVQKSQGGGSATAPGVGAFRTGAGGFAAGGAGFARGGAGAGSGSGLVGGGGTDTVGTVKLVDGSTVYVSTADGNIVKVTTNGSTKVRIAKSAKVSDLQPGQQVTVAGTQDSSGSLTATTLTG</sequence>
<feature type="region of interest" description="Disordered" evidence="1">
    <location>
        <begin position="166"/>
        <end position="185"/>
    </location>
</feature>
<gene>
    <name evidence="2" type="ORF">ACFP3V_09480</name>
</gene>
<evidence type="ECO:0000313" key="3">
    <source>
        <dbReference type="Proteomes" id="UP001596174"/>
    </source>
</evidence>
<dbReference type="EMBL" id="JBHSQJ010000034">
    <property type="protein sequence ID" value="MFC5907452.1"/>
    <property type="molecule type" value="Genomic_DNA"/>
</dbReference>
<proteinExistence type="predicted"/>
<dbReference type="RefSeq" id="WP_380581895.1">
    <property type="nucleotide sequence ID" value="NZ_JBHSQJ010000034.1"/>
</dbReference>
<evidence type="ECO:0000313" key="2">
    <source>
        <dbReference type="EMBL" id="MFC5907452.1"/>
    </source>
</evidence>
<organism evidence="2 3">
    <name type="scientific">Streptacidiphilus monticola</name>
    <dbReference type="NCBI Taxonomy" id="2161674"/>
    <lineage>
        <taxon>Bacteria</taxon>
        <taxon>Bacillati</taxon>
        <taxon>Actinomycetota</taxon>
        <taxon>Actinomycetes</taxon>
        <taxon>Kitasatosporales</taxon>
        <taxon>Streptomycetaceae</taxon>
        <taxon>Streptacidiphilus</taxon>
    </lineage>
</organism>
<dbReference type="Proteomes" id="UP001596174">
    <property type="component" value="Unassembled WGS sequence"/>
</dbReference>
<evidence type="ECO:0000256" key="1">
    <source>
        <dbReference type="SAM" id="MobiDB-lite"/>
    </source>
</evidence>
<keyword evidence="3" id="KW-1185">Reference proteome</keyword>